<accession>A0A3B0SB64</accession>
<proteinExistence type="predicted"/>
<dbReference type="GO" id="GO:0004497">
    <property type="term" value="F:monooxygenase activity"/>
    <property type="evidence" value="ECO:0007669"/>
    <property type="project" value="InterPro"/>
</dbReference>
<dbReference type="Pfam" id="PF04820">
    <property type="entry name" value="Trp_halogenase"/>
    <property type="match status" value="1"/>
</dbReference>
<evidence type="ECO:0000313" key="1">
    <source>
        <dbReference type="EMBL" id="VAW01520.1"/>
    </source>
</evidence>
<name>A0A3B0SB64_9ZZZZ</name>
<organism evidence="1">
    <name type="scientific">hydrothermal vent metagenome</name>
    <dbReference type="NCBI Taxonomy" id="652676"/>
    <lineage>
        <taxon>unclassified sequences</taxon>
        <taxon>metagenomes</taxon>
        <taxon>ecological metagenomes</taxon>
    </lineage>
</organism>
<reference evidence="1" key="1">
    <citation type="submission" date="2018-06" db="EMBL/GenBank/DDBJ databases">
        <authorList>
            <person name="Zhirakovskaya E."/>
        </authorList>
    </citation>
    <scope>NUCLEOTIDE SEQUENCE</scope>
</reference>
<sequence length="455" mass="50433">MIRSILIVGGGSAGWITANLLQALLHQSAEQDIQITVLESPDIPKIGVGEATVPSIRRTLQTIGLDEKEFMRATDATFKNLIRFEGWNPGTSYDHPFDRRARPDSDSAIAAWLHRADMMDNGFAKQFSLLSHIANAGLAPKAQGWPGYASPFPYAYHLDAIKLAGMLAEHGRQTGIAHMLANVTDVEVDERGHIAAVRTDTDETCTADLYIDCTGFRSILHKQKLGVKQRDFSQYLLCDRAATMRVPYDIHQPASIKPYTTSSARSAGWSWDIALQGRRGLGYVYASAFQSEADAEAELRALEGPHCNDIAVQHIAFASQKSQASWVGNCIAIGLSDGFLEPLESSGLYLIEFAAQALGEMLPYAKADTTVIAKSFNRQMDGIYDEVLEFLNLHYCLSTRTDTDFWREVQKPEHVLDGLAEKLELWKLKPPGDMDFSSPLQLFSLQSHEYILFGM</sequence>
<dbReference type="InterPro" id="IPR050816">
    <property type="entry name" value="Flavin-dep_Halogenase_NPB"/>
</dbReference>
<dbReference type="PANTHER" id="PTHR43747:SF4">
    <property type="entry name" value="FLAVIN-DEPENDENT TRYPTOPHAN HALOGENASE"/>
    <property type="match status" value="1"/>
</dbReference>
<protein>
    <submittedName>
        <fullName evidence="1">Tryptophan halogenase</fullName>
    </submittedName>
</protein>
<feature type="non-terminal residue" evidence="1">
    <location>
        <position position="455"/>
    </location>
</feature>
<dbReference type="InterPro" id="IPR036188">
    <property type="entry name" value="FAD/NAD-bd_sf"/>
</dbReference>
<dbReference type="InterPro" id="IPR006905">
    <property type="entry name" value="Flavin_halogenase"/>
</dbReference>
<dbReference type="EMBL" id="UOEE01000322">
    <property type="protein sequence ID" value="VAW01520.1"/>
    <property type="molecule type" value="Genomic_DNA"/>
</dbReference>
<dbReference type="Gene3D" id="3.50.50.60">
    <property type="entry name" value="FAD/NAD(P)-binding domain"/>
    <property type="match status" value="1"/>
</dbReference>
<gene>
    <name evidence="1" type="ORF">MNBD_ALPHA06-248</name>
</gene>
<dbReference type="PANTHER" id="PTHR43747">
    <property type="entry name" value="FAD-BINDING PROTEIN"/>
    <property type="match status" value="1"/>
</dbReference>
<dbReference type="AlphaFoldDB" id="A0A3B0SB64"/>
<dbReference type="SUPFAM" id="SSF51905">
    <property type="entry name" value="FAD/NAD(P)-binding domain"/>
    <property type="match status" value="1"/>
</dbReference>